<sequence>MDVRLLAFPLHLHRRRHPVGVQHHPVDGVLAVSVQVSPRVAGHLCLPHRVLLNRHLVLEADRRARGEPQLLEGLVVRKGHRLAAPGNLRGGGPRGQKGAVLGTVHLHRVAQSQHVDTGLLGGRRVPARRHAQRVVRVRRLGPLPQQVEKDPCSPQQRHPSHQRQHERQRPPGIPARTVLRRLHGRPLPFLASRGPVPGISQHVDQPLLFAAGDRVMVIEPPHLGRQRHEDGLRAPLRLQAEHRAPVVHEVELHVAPTADLLPETLRLGGGDVLAALGDGQVRRQERAARIHHERQLALQVLSAQILEEQPAHPPALLAVAQVEVLVAGALEARVVGRIVPVAHRLQRAVEVHRVLIIEVVGRQVRAAPEPRLGPLVNEAEVGVDGGHVRVARVEHQRQPSGPEIPSLSLKLVGECLLQLAVHHRGVHPGLLQHRAALQHPRAPAASARALPGILPEAPLAIQRLQPRADLVLQLPDELRHPHLQPLHLLHVQRHRPSYPPGGAAGASKSMGGTAGARFPAASKTSTRAR</sequence>
<reference evidence="2 3" key="1">
    <citation type="submission" date="2006-04" db="EMBL/GenBank/DDBJ databases">
        <authorList>
            <person name="Nierman W.C."/>
        </authorList>
    </citation>
    <scope>NUCLEOTIDE SEQUENCE [LARGE SCALE GENOMIC DNA]</scope>
    <source>
        <strain evidence="2 3">DW4/3-1</strain>
    </source>
</reference>
<feature type="region of interest" description="Disordered" evidence="1">
    <location>
        <begin position="494"/>
        <end position="529"/>
    </location>
</feature>
<comment type="caution">
    <text evidence="2">The sequence shown here is derived from an EMBL/GenBank/DDBJ whole genome shotgun (WGS) entry which is preliminary data.</text>
</comment>
<evidence type="ECO:0000313" key="3">
    <source>
        <dbReference type="Proteomes" id="UP000032702"/>
    </source>
</evidence>
<organism evidence="2 3">
    <name type="scientific">Stigmatella aurantiaca (strain DW4/3-1)</name>
    <dbReference type="NCBI Taxonomy" id="378806"/>
    <lineage>
        <taxon>Bacteria</taxon>
        <taxon>Pseudomonadati</taxon>
        <taxon>Myxococcota</taxon>
        <taxon>Myxococcia</taxon>
        <taxon>Myxococcales</taxon>
        <taxon>Cystobacterineae</taxon>
        <taxon>Archangiaceae</taxon>
        <taxon>Stigmatella</taxon>
    </lineage>
</organism>
<gene>
    <name evidence="2" type="ORF">STIAU_8744</name>
</gene>
<dbReference type="Proteomes" id="UP000032702">
    <property type="component" value="Unassembled WGS sequence"/>
</dbReference>
<evidence type="ECO:0000313" key="2">
    <source>
        <dbReference type="EMBL" id="EAU64174.1"/>
    </source>
</evidence>
<dbReference type="AlphaFoldDB" id="Q08UM8"/>
<name>Q08UM8_STIAD</name>
<proteinExistence type="predicted"/>
<feature type="region of interest" description="Disordered" evidence="1">
    <location>
        <begin position="136"/>
        <end position="175"/>
    </location>
</feature>
<evidence type="ECO:0000256" key="1">
    <source>
        <dbReference type="SAM" id="MobiDB-lite"/>
    </source>
</evidence>
<protein>
    <submittedName>
        <fullName evidence="2">Uncharacterized protein</fullName>
    </submittedName>
</protein>
<accession>Q08UM8</accession>
<dbReference type="EMBL" id="AAMD01000127">
    <property type="protein sequence ID" value="EAU64174.1"/>
    <property type="molecule type" value="Genomic_DNA"/>
</dbReference>